<dbReference type="SMART" id="SM00919">
    <property type="entry name" value="Malic_M"/>
    <property type="match status" value="1"/>
</dbReference>
<comment type="caution">
    <text evidence="5">The sequence shown here is derived from an EMBL/GenBank/DDBJ whole genome shotgun (WGS) entry which is preliminary data.</text>
</comment>
<dbReference type="PIRSF" id="PIRSF000106">
    <property type="entry name" value="ME"/>
    <property type="match status" value="1"/>
</dbReference>
<organism evidence="5 6">
    <name type="scientific">Pseudonocardia ailaonensis</name>
    <dbReference type="NCBI Taxonomy" id="367279"/>
    <lineage>
        <taxon>Bacteria</taxon>
        <taxon>Bacillati</taxon>
        <taxon>Actinomycetota</taxon>
        <taxon>Actinomycetes</taxon>
        <taxon>Pseudonocardiales</taxon>
        <taxon>Pseudonocardiaceae</taxon>
        <taxon>Pseudonocardia</taxon>
    </lineage>
</organism>
<feature type="domain" description="Malic enzyme NAD-binding" evidence="3">
    <location>
        <begin position="163"/>
        <end position="380"/>
    </location>
</feature>
<feature type="domain" description="Malic enzyme N-terminal" evidence="4">
    <location>
        <begin position="18"/>
        <end position="151"/>
    </location>
</feature>
<dbReference type="InterPro" id="IPR046346">
    <property type="entry name" value="Aminoacid_DH-like_N_sf"/>
</dbReference>
<evidence type="ECO:0000256" key="2">
    <source>
        <dbReference type="ARBA" id="ARBA00023002"/>
    </source>
</evidence>
<dbReference type="Pfam" id="PF03949">
    <property type="entry name" value="Malic_M"/>
    <property type="match status" value="1"/>
</dbReference>
<comment type="similarity">
    <text evidence="1">Belongs to the malic enzymes family.</text>
</comment>
<reference evidence="5 6" key="1">
    <citation type="journal article" date="2019" name="Int. J. Syst. Evol. Microbiol.">
        <title>The Global Catalogue of Microorganisms (GCM) 10K type strain sequencing project: providing services to taxonomists for standard genome sequencing and annotation.</title>
        <authorList>
            <consortium name="The Broad Institute Genomics Platform"/>
            <consortium name="The Broad Institute Genome Sequencing Center for Infectious Disease"/>
            <person name="Wu L."/>
            <person name="Ma J."/>
        </authorList>
    </citation>
    <scope>NUCLEOTIDE SEQUENCE [LARGE SCALE GENOMIC DNA]</scope>
    <source>
        <strain evidence="5 6">JCM 16009</strain>
    </source>
</reference>
<dbReference type="InterPro" id="IPR012301">
    <property type="entry name" value="Malic_N_dom"/>
</dbReference>
<dbReference type="InterPro" id="IPR051674">
    <property type="entry name" value="Malate_Decarboxylase"/>
</dbReference>
<evidence type="ECO:0000313" key="5">
    <source>
        <dbReference type="EMBL" id="GAA1859313.1"/>
    </source>
</evidence>
<keyword evidence="2" id="KW-0560">Oxidoreductase</keyword>
<name>A0ABN2N9R3_9PSEU</name>
<accession>A0ABN2N9R3</accession>
<dbReference type="SMART" id="SM01274">
    <property type="entry name" value="malic"/>
    <property type="match status" value="1"/>
</dbReference>
<evidence type="ECO:0000256" key="1">
    <source>
        <dbReference type="ARBA" id="ARBA00008785"/>
    </source>
</evidence>
<dbReference type="Gene3D" id="3.40.50.720">
    <property type="entry name" value="NAD(P)-binding Rossmann-like Domain"/>
    <property type="match status" value="1"/>
</dbReference>
<dbReference type="InterPro" id="IPR001891">
    <property type="entry name" value="Malic_OxRdtase"/>
</dbReference>
<evidence type="ECO:0000313" key="6">
    <source>
        <dbReference type="Proteomes" id="UP001500449"/>
    </source>
</evidence>
<dbReference type="PANTHER" id="PTHR43237">
    <property type="entry name" value="NADP-DEPENDENT MALIC ENZYME"/>
    <property type="match status" value="1"/>
</dbReference>
<dbReference type="RefSeq" id="WP_344420242.1">
    <property type="nucleotide sequence ID" value="NZ_BAAAQK010000017.1"/>
</dbReference>
<gene>
    <name evidence="5" type="ORF">GCM10009836_44410</name>
</gene>
<evidence type="ECO:0000259" key="3">
    <source>
        <dbReference type="SMART" id="SM00919"/>
    </source>
</evidence>
<protein>
    <submittedName>
        <fullName evidence="5">NADP-dependent malic enzyme</fullName>
    </submittedName>
</protein>
<dbReference type="InterPro" id="IPR036291">
    <property type="entry name" value="NAD(P)-bd_dom_sf"/>
</dbReference>
<evidence type="ECO:0000259" key="4">
    <source>
        <dbReference type="SMART" id="SM01274"/>
    </source>
</evidence>
<dbReference type="EMBL" id="BAAAQK010000017">
    <property type="protein sequence ID" value="GAA1859313.1"/>
    <property type="molecule type" value="Genomic_DNA"/>
</dbReference>
<keyword evidence="6" id="KW-1185">Reference proteome</keyword>
<dbReference type="Pfam" id="PF00390">
    <property type="entry name" value="malic"/>
    <property type="match status" value="1"/>
</dbReference>
<dbReference type="SUPFAM" id="SSF51735">
    <property type="entry name" value="NAD(P)-binding Rossmann-fold domains"/>
    <property type="match status" value="1"/>
</dbReference>
<dbReference type="InterPro" id="IPR037062">
    <property type="entry name" value="Malic_N_dom_sf"/>
</dbReference>
<sequence>MTHFTKPTPNEIINAHLGGKLSTGLTVDLESSRDLSISYTPGVADICRLIATAPDRAASLTWAHRMVAVVSDGSAVLGLGDIGPRASLPVMEGKSALFKRFGGLDSVPLVLDTQDVDAIVETLVRLRPSFGAVNLEDISAPRCFELEQRLIDALDCPVMHDDQHGTAIVLLAALKGGCAVLGRALDGLRVVISGAGAAGVACARILLRAGVSDLVVVDSQGIIGSDRGGIKGSLAAVSNPRGVRGGIGAAIHDADVFVGLSGATLPDGLVAMMAPEAMVFALSNPDPEVTPEVAARSASIVATGRSDYPNQINNVLAFPGVFRGALDAGARTISESMKLAAADAIFRVAEENLSPTRIVPDPFDPRVAPAVAAAVAAAATATASNPQRLVG</sequence>
<proteinExistence type="inferred from homology"/>
<dbReference type="Proteomes" id="UP001500449">
    <property type="component" value="Unassembled WGS sequence"/>
</dbReference>
<dbReference type="PANTHER" id="PTHR43237:SF4">
    <property type="entry name" value="NADP-DEPENDENT MALIC ENZYME"/>
    <property type="match status" value="1"/>
</dbReference>
<dbReference type="Gene3D" id="3.40.50.10380">
    <property type="entry name" value="Malic enzyme, N-terminal domain"/>
    <property type="match status" value="1"/>
</dbReference>
<dbReference type="SUPFAM" id="SSF53223">
    <property type="entry name" value="Aminoacid dehydrogenase-like, N-terminal domain"/>
    <property type="match status" value="1"/>
</dbReference>
<dbReference type="InterPro" id="IPR012302">
    <property type="entry name" value="Malic_NAD-bd"/>
</dbReference>